<dbReference type="EMBL" id="FMAQ01000002">
    <property type="protein sequence ID" value="SCB88620.1"/>
    <property type="molecule type" value="Genomic_DNA"/>
</dbReference>
<dbReference type="RefSeq" id="WP_091346951.1">
    <property type="nucleotide sequence ID" value="NZ_FMAQ01000002.1"/>
</dbReference>
<dbReference type="OrthoDB" id="6631408at2"/>
<reference evidence="2" key="1">
    <citation type="submission" date="2016-08" db="EMBL/GenBank/DDBJ databases">
        <authorList>
            <person name="Varghese N."/>
            <person name="Submissions Spin"/>
        </authorList>
    </citation>
    <scope>NUCLEOTIDE SEQUENCE [LARGE SCALE GENOMIC DNA]</scope>
    <source>
        <strain evidence="2">R-53248</strain>
    </source>
</reference>
<gene>
    <name evidence="1" type="ORF">GA0061081_102205</name>
</gene>
<dbReference type="Proteomes" id="UP000199670">
    <property type="component" value="Unassembled WGS sequence"/>
</dbReference>
<dbReference type="STRING" id="1798182.GA0061081_102205"/>
<accession>A0A1C4A2F2</accession>
<proteinExistence type="predicted"/>
<name>A0A1C4A2F2_9GAMM</name>
<keyword evidence="2" id="KW-1185">Reference proteome</keyword>
<protein>
    <submittedName>
        <fullName evidence="1">Uncharacterized protein</fullName>
    </submittedName>
</protein>
<evidence type="ECO:0000313" key="1">
    <source>
        <dbReference type="EMBL" id="SCB88620.1"/>
    </source>
</evidence>
<organism evidence="1 2">
    <name type="scientific">Gilliamella bombicola</name>
    <dbReference type="NCBI Taxonomy" id="1798182"/>
    <lineage>
        <taxon>Bacteria</taxon>
        <taxon>Pseudomonadati</taxon>
        <taxon>Pseudomonadota</taxon>
        <taxon>Gammaproteobacteria</taxon>
        <taxon>Orbales</taxon>
        <taxon>Orbaceae</taxon>
        <taxon>Gilliamella</taxon>
    </lineage>
</organism>
<dbReference type="AlphaFoldDB" id="A0A1C4A2F2"/>
<sequence>MKLRVTKRGCFGRIDGAVAELPIGYEFCATDIPTAFIGRVIVLEQQSVEVEADKKKKGK</sequence>
<evidence type="ECO:0000313" key="2">
    <source>
        <dbReference type="Proteomes" id="UP000199670"/>
    </source>
</evidence>